<protein>
    <submittedName>
        <fullName evidence="8">Nitrite reductase (NADH) small subunit</fullName>
    </submittedName>
</protein>
<evidence type="ECO:0000256" key="1">
    <source>
        <dbReference type="ARBA" id="ARBA00022714"/>
    </source>
</evidence>
<dbReference type="Gene3D" id="2.102.10.10">
    <property type="entry name" value="Rieske [2Fe-2S] iron-sulphur domain"/>
    <property type="match status" value="1"/>
</dbReference>
<evidence type="ECO:0000313" key="8">
    <source>
        <dbReference type="EMBL" id="SDE17213.1"/>
    </source>
</evidence>
<dbReference type="GO" id="GO:0008942">
    <property type="term" value="F:nitrite reductase [NAD(P)H] activity"/>
    <property type="evidence" value="ECO:0007669"/>
    <property type="project" value="InterPro"/>
</dbReference>
<name>A0A1G7AQX8_9ACTN</name>
<gene>
    <name evidence="8" type="ORF">SAMN05421872_11638</name>
</gene>
<dbReference type="GO" id="GO:0016705">
    <property type="term" value="F:oxidoreductase activity, acting on paired donors, with incorporation or reduction of molecular oxygen"/>
    <property type="evidence" value="ECO:0007669"/>
    <property type="project" value="UniProtKB-ARBA"/>
</dbReference>
<organism evidence="8 9">
    <name type="scientific">Nocardioides lianchengensis</name>
    <dbReference type="NCBI Taxonomy" id="1045774"/>
    <lineage>
        <taxon>Bacteria</taxon>
        <taxon>Bacillati</taxon>
        <taxon>Actinomycetota</taxon>
        <taxon>Actinomycetes</taxon>
        <taxon>Propionibacteriales</taxon>
        <taxon>Nocardioidaceae</taxon>
        <taxon>Nocardioides</taxon>
    </lineage>
</organism>
<dbReference type="GO" id="GO:0042128">
    <property type="term" value="P:nitrate assimilation"/>
    <property type="evidence" value="ECO:0007669"/>
    <property type="project" value="UniProtKB-KW"/>
</dbReference>
<keyword evidence="3" id="KW-0560">Oxidoreductase</keyword>
<dbReference type="PANTHER" id="PTHR40562:SF1">
    <property type="entry name" value="NITRITE REDUCTASE (NADH) SMALL SUBUNIT"/>
    <property type="match status" value="1"/>
</dbReference>
<keyword evidence="4" id="KW-0408">Iron</keyword>
<dbReference type="STRING" id="1045774.SAMN05421872_11638"/>
<evidence type="ECO:0000256" key="2">
    <source>
        <dbReference type="ARBA" id="ARBA00022723"/>
    </source>
</evidence>
<dbReference type="InterPro" id="IPR036922">
    <property type="entry name" value="Rieske_2Fe-2S_sf"/>
</dbReference>
<dbReference type="GO" id="GO:0004497">
    <property type="term" value="F:monooxygenase activity"/>
    <property type="evidence" value="ECO:0007669"/>
    <property type="project" value="UniProtKB-ARBA"/>
</dbReference>
<dbReference type="GO" id="GO:0046872">
    <property type="term" value="F:metal ion binding"/>
    <property type="evidence" value="ECO:0007669"/>
    <property type="project" value="UniProtKB-KW"/>
</dbReference>
<dbReference type="Pfam" id="PF13806">
    <property type="entry name" value="Rieske_2"/>
    <property type="match status" value="1"/>
</dbReference>
<reference evidence="8 9" key="1">
    <citation type="submission" date="2016-10" db="EMBL/GenBank/DDBJ databases">
        <authorList>
            <person name="de Groot N.N."/>
        </authorList>
    </citation>
    <scope>NUCLEOTIDE SEQUENCE [LARGE SCALE GENOMIC DNA]</scope>
    <source>
        <strain evidence="8 9">CGMCC 4.6858</strain>
    </source>
</reference>
<evidence type="ECO:0000313" key="9">
    <source>
        <dbReference type="Proteomes" id="UP000199034"/>
    </source>
</evidence>
<evidence type="ECO:0000256" key="3">
    <source>
        <dbReference type="ARBA" id="ARBA00023002"/>
    </source>
</evidence>
<dbReference type="SUPFAM" id="SSF50022">
    <property type="entry name" value="ISP domain"/>
    <property type="match status" value="1"/>
</dbReference>
<keyword evidence="6" id="KW-0534">Nitrate assimilation</keyword>
<dbReference type="InterPro" id="IPR017941">
    <property type="entry name" value="Rieske_2Fe-2S"/>
</dbReference>
<dbReference type="PANTHER" id="PTHR40562">
    <property type="match status" value="1"/>
</dbReference>
<dbReference type="PROSITE" id="PS51296">
    <property type="entry name" value="RIESKE"/>
    <property type="match status" value="1"/>
</dbReference>
<dbReference type="Proteomes" id="UP000199034">
    <property type="component" value="Unassembled WGS sequence"/>
</dbReference>
<feature type="domain" description="Rieske" evidence="7">
    <location>
        <begin position="17"/>
        <end position="118"/>
    </location>
</feature>
<dbReference type="InterPro" id="IPR012748">
    <property type="entry name" value="Rieske-like_NirD"/>
</dbReference>
<dbReference type="OrthoDB" id="3213360at2"/>
<dbReference type="CDD" id="cd03529">
    <property type="entry name" value="Rieske_NirD"/>
    <property type="match status" value="1"/>
</dbReference>
<sequence>MTRTTRTTPRPASTEEWQPVCRVAELEVERGATALVHGQAIAIFRTPDDTVYALGNHDPFAKGSFIARGIVGRRGEVPFVASPAHKHAFDLRTGKCLDDGHVSVPAYDVKVVEGVVLVGHRKQDTAA</sequence>
<evidence type="ECO:0000256" key="5">
    <source>
        <dbReference type="ARBA" id="ARBA00023014"/>
    </source>
</evidence>
<keyword evidence="9" id="KW-1185">Reference proteome</keyword>
<dbReference type="RefSeq" id="WP_090860674.1">
    <property type="nucleotide sequence ID" value="NZ_FMZM01000016.1"/>
</dbReference>
<dbReference type="PROSITE" id="PS51300">
    <property type="entry name" value="NIRD"/>
    <property type="match status" value="1"/>
</dbReference>
<proteinExistence type="predicted"/>
<evidence type="ECO:0000256" key="6">
    <source>
        <dbReference type="ARBA" id="ARBA00023063"/>
    </source>
</evidence>
<accession>A0A1G7AQX8</accession>
<dbReference type="InterPro" id="IPR017881">
    <property type="entry name" value="NirD"/>
</dbReference>
<dbReference type="EMBL" id="FMZM01000016">
    <property type="protein sequence ID" value="SDE17213.1"/>
    <property type="molecule type" value="Genomic_DNA"/>
</dbReference>
<evidence type="ECO:0000256" key="4">
    <source>
        <dbReference type="ARBA" id="ARBA00023004"/>
    </source>
</evidence>
<keyword evidence="2" id="KW-0479">Metal-binding</keyword>
<dbReference type="NCBIfam" id="TIGR02378">
    <property type="entry name" value="nirD_assim_sml"/>
    <property type="match status" value="1"/>
</dbReference>
<keyword evidence="1" id="KW-0001">2Fe-2S</keyword>
<keyword evidence="5" id="KW-0411">Iron-sulfur</keyword>
<dbReference type="AlphaFoldDB" id="A0A1G7AQX8"/>
<dbReference type="GO" id="GO:0051537">
    <property type="term" value="F:2 iron, 2 sulfur cluster binding"/>
    <property type="evidence" value="ECO:0007669"/>
    <property type="project" value="UniProtKB-KW"/>
</dbReference>
<evidence type="ECO:0000259" key="7">
    <source>
        <dbReference type="PROSITE" id="PS51296"/>
    </source>
</evidence>